<sequence>DPICGNTAILVGNNEEEEHHAQRSNKEKLVLEHMEVMREQLTKEGGTLKRVSLIEMMAEASNFNDLQVLVLANTQGELHVEGIIEVRQEIDQFGSSIHNLQGLLNEKVEASEAQLQSIVDNI</sequence>
<protein>
    <submittedName>
        <fullName evidence="1">Uncharacterized protein</fullName>
    </submittedName>
</protein>
<reference evidence="1 2" key="1">
    <citation type="journal article" date="2021" name="BMC Genomics">
        <title>Datura genome reveals duplications of psychoactive alkaloid biosynthetic genes and high mutation rate following tissue culture.</title>
        <authorList>
            <person name="Rajewski A."/>
            <person name="Carter-House D."/>
            <person name="Stajich J."/>
            <person name="Litt A."/>
        </authorList>
    </citation>
    <scope>NUCLEOTIDE SEQUENCE [LARGE SCALE GENOMIC DNA]</scope>
    <source>
        <strain evidence="1">AR-01</strain>
    </source>
</reference>
<keyword evidence="2" id="KW-1185">Reference proteome</keyword>
<organism evidence="1 2">
    <name type="scientific">Datura stramonium</name>
    <name type="common">Jimsonweed</name>
    <name type="synonym">Common thornapple</name>
    <dbReference type="NCBI Taxonomy" id="4076"/>
    <lineage>
        <taxon>Eukaryota</taxon>
        <taxon>Viridiplantae</taxon>
        <taxon>Streptophyta</taxon>
        <taxon>Embryophyta</taxon>
        <taxon>Tracheophyta</taxon>
        <taxon>Spermatophyta</taxon>
        <taxon>Magnoliopsida</taxon>
        <taxon>eudicotyledons</taxon>
        <taxon>Gunneridae</taxon>
        <taxon>Pentapetalae</taxon>
        <taxon>asterids</taxon>
        <taxon>lamiids</taxon>
        <taxon>Solanales</taxon>
        <taxon>Solanaceae</taxon>
        <taxon>Solanoideae</taxon>
        <taxon>Datureae</taxon>
        <taxon>Datura</taxon>
    </lineage>
</organism>
<name>A0ABS8UJV9_DATST</name>
<comment type="caution">
    <text evidence="1">The sequence shown here is derived from an EMBL/GenBank/DDBJ whole genome shotgun (WGS) entry which is preliminary data.</text>
</comment>
<proteinExistence type="predicted"/>
<feature type="non-terminal residue" evidence="1">
    <location>
        <position position="1"/>
    </location>
</feature>
<evidence type="ECO:0000313" key="2">
    <source>
        <dbReference type="Proteomes" id="UP000823775"/>
    </source>
</evidence>
<evidence type="ECO:0000313" key="1">
    <source>
        <dbReference type="EMBL" id="MCD9559156.1"/>
    </source>
</evidence>
<gene>
    <name evidence="1" type="ORF">HAX54_016977</name>
</gene>
<dbReference type="Proteomes" id="UP000823775">
    <property type="component" value="Unassembled WGS sequence"/>
</dbReference>
<dbReference type="EMBL" id="JACEIK010002106">
    <property type="protein sequence ID" value="MCD9559156.1"/>
    <property type="molecule type" value="Genomic_DNA"/>
</dbReference>
<accession>A0ABS8UJV9</accession>